<dbReference type="InterPro" id="IPR050484">
    <property type="entry name" value="Transf_Hexapept/Carb_Anhydrase"/>
</dbReference>
<gene>
    <name evidence="1" type="ORF">UFOPK1572_00624</name>
</gene>
<protein>
    <submittedName>
        <fullName evidence="1">Unannotated protein</fullName>
    </submittedName>
</protein>
<proteinExistence type="predicted"/>
<dbReference type="PANTHER" id="PTHR13061:SF29">
    <property type="entry name" value="GAMMA CARBONIC ANHYDRASE-LIKE 1, MITOCHONDRIAL-RELATED"/>
    <property type="match status" value="1"/>
</dbReference>
<dbReference type="InterPro" id="IPR047324">
    <property type="entry name" value="LbH_gamma_CA-like"/>
</dbReference>
<dbReference type="SUPFAM" id="SSF51161">
    <property type="entry name" value="Trimeric LpxA-like enzymes"/>
    <property type="match status" value="1"/>
</dbReference>
<accession>A0A6J6D3V9</accession>
<dbReference type="EMBL" id="CAEZTC010000060">
    <property type="protein sequence ID" value="CAB4558015.1"/>
    <property type="molecule type" value="Genomic_DNA"/>
</dbReference>
<dbReference type="AlphaFoldDB" id="A0A6J6D3V9"/>
<sequence length="172" mass="17860">MALYALGDQVPQIDPTAYVHPDAIVIGSVTIGAQSSIWPGAVLRGDDGAIVIGARTSIQDGTVVHTTPFDHTTVGDDCVIGHVVHLEGCIIHNLAQVSSGAIVLHRAVVETGAIVAANAVVLNGMHVPAGALAVGAPAVIKEGKARQADIEMAVKAYIHKGDRFRAQLRRID</sequence>
<reference evidence="1" key="1">
    <citation type="submission" date="2020-05" db="EMBL/GenBank/DDBJ databases">
        <authorList>
            <person name="Chiriac C."/>
            <person name="Salcher M."/>
            <person name="Ghai R."/>
            <person name="Kavagutti S V."/>
        </authorList>
    </citation>
    <scope>NUCLEOTIDE SEQUENCE</scope>
</reference>
<dbReference type="PANTHER" id="PTHR13061">
    <property type="entry name" value="DYNACTIN SUBUNIT P25"/>
    <property type="match status" value="1"/>
</dbReference>
<organism evidence="1">
    <name type="scientific">freshwater metagenome</name>
    <dbReference type="NCBI Taxonomy" id="449393"/>
    <lineage>
        <taxon>unclassified sequences</taxon>
        <taxon>metagenomes</taxon>
        <taxon>ecological metagenomes</taxon>
    </lineage>
</organism>
<dbReference type="InterPro" id="IPR011004">
    <property type="entry name" value="Trimer_LpxA-like_sf"/>
</dbReference>
<dbReference type="Gene3D" id="2.160.10.10">
    <property type="entry name" value="Hexapeptide repeat proteins"/>
    <property type="match status" value="1"/>
</dbReference>
<evidence type="ECO:0000313" key="1">
    <source>
        <dbReference type="EMBL" id="CAB4558015.1"/>
    </source>
</evidence>
<dbReference type="CDD" id="cd04645">
    <property type="entry name" value="LbH_gamma_CA_like"/>
    <property type="match status" value="1"/>
</dbReference>
<name>A0A6J6D3V9_9ZZZZ</name>